<dbReference type="EMBL" id="CM044701">
    <property type="protein sequence ID" value="KAI5680864.1"/>
    <property type="molecule type" value="Genomic_DNA"/>
</dbReference>
<evidence type="ECO:0000313" key="1">
    <source>
        <dbReference type="EMBL" id="KAI5680864.1"/>
    </source>
</evidence>
<protein>
    <submittedName>
        <fullName evidence="1">Uncharacterized protein</fullName>
    </submittedName>
</protein>
<name>A0ACC0C7U3_CATRO</name>
<keyword evidence="2" id="KW-1185">Reference proteome</keyword>
<organism evidence="1 2">
    <name type="scientific">Catharanthus roseus</name>
    <name type="common">Madagascar periwinkle</name>
    <name type="synonym">Vinca rosea</name>
    <dbReference type="NCBI Taxonomy" id="4058"/>
    <lineage>
        <taxon>Eukaryota</taxon>
        <taxon>Viridiplantae</taxon>
        <taxon>Streptophyta</taxon>
        <taxon>Embryophyta</taxon>
        <taxon>Tracheophyta</taxon>
        <taxon>Spermatophyta</taxon>
        <taxon>Magnoliopsida</taxon>
        <taxon>eudicotyledons</taxon>
        <taxon>Gunneridae</taxon>
        <taxon>Pentapetalae</taxon>
        <taxon>asterids</taxon>
        <taxon>lamiids</taxon>
        <taxon>Gentianales</taxon>
        <taxon>Apocynaceae</taxon>
        <taxon>Rauvolfioideae</taxon>
        <taxon>Vinceae</taxon>
        <taxon>Catharanthinae</taxon>
        <taxon>Catharanthus</taxon>
    </lineage>
</organism>
<comment type="caution">
    <text evidence="1">The sequence shown here is derived from an EMBL/GenBank/DDBJ whole genome shotgun (WGS) entry which is preliminary data.</text>
</comment>
<reference evidence="2" key="1">
    <citation type="journal article" date="2023" name="Nat. Plants">
        <title>Single-cell RNA sequencing provides a high-resolution roadmap for understanding the multicellular compartmentation of specialized metabolism.</title>
        <authorList>
            <person name="Sun S."/>
            <person name="Shen X."/>
            <person name="Li Y."/>
            <person name="Li Y."/>
            <person name="Wang S."/>
            <person name="Li R."/>
            <person name="Zhang H."/>
            <person name="Shen G."/>
            <person name="Guo B."/>
            <person name="Wei J."/>
            <person name="Xu J."/>
            <person name="St-Pierre B."/>
            <person name="Chen S."/>
            <person name="Sun C."/>
        </authorList>
    </citation>
    <scope>NUCLEOTIDE SEQUENCE [LARGE SCALE GENOMIC DNA]</scope>
</reference>
<dbReference type="Proteomes" id="UP001060085">
    <property type="component" value="Linkage Group LG01"/>
</dbReference>
<evidence type="ECO:0000313" key="2">
    <source>
        <dbReference type="Proteomes" id="UP001060085"/>
    </source>
</evidence>
<accession>A0ACC0C7U3</accession>
<gene>
    <name evidence="1" type="ORF">M9H77_02091</name>
</gene>
<proteinExistence type="predicted"/>
<sequence>MFSGKVYWSTLELICIKCWNDDHGLCYYLNKHKLACIVSDARFLLKLIRKGFQVRHKRSHPKVAKKTRNSHYGHSCEVHLKPLFHLRMQQKSNYNRVRTYEQEEI</sequence>